<organism evidence="2 3">
    <name type="scientific">Tanacetum coccineum</name>
    <dbReference type="NCBI Taxonomy" id="301880"/>
    <lineage>
        <taxon>Eukaryota</taxon>
        <taxon>Viridiplantae</taxon>
        <taxon>Streptophyta</taxon>
        <taxon>Embryophyta</taxon>
        <taxon>Tracheophyta</taxon>
        <taxon>Spermatophyta</taxon>
        <taxon>Magnoliopsida</taxon>
        <taxon>eudicotyledons</taxon>
        <taxon>Gunneridae</taxon>
        <taxon>Pentapetalae</taxon>
        <taxon>asterids</taxon>
        <taxon>campanulids</taxon>
        <taxon>Asterales</taxon>
        <taxon>Asteraceae</taxon>
        <taxon>Asteroideae</taxon>
        <taxon>Anthemideae</taxon>
        <taxon>Anthemidinae</taxon>
        <taxon>Tanacetum</taxon>
    </lineage>
</organism>
<evidence type="ECO:0000313" key="3">
    <source>
        <dbReference type="Proteomes" id="UP001151760"/>
    </source>
</evidence>
<proteinExistence type="predicted"/>
<gene>
    <name evidence="2" type="ORF">Tco_0749809</name>
</gene>
<sequence>MRTEVVVAVEWRLSWMVVMMVAHKDDGCGYRGGSRGSGWCVATTVVEMKRGGEMRRIQMRLQRRQDTYEIYGRLDDAQDDRLVMNGQLNLLRRDRHSHARTARLMQGEARAVREAWSQSMNASDTTRSETQMVALQSQQRPARDPAHPDVSEEADSSS</sequence>
<feature type="compositionally biased region" description="Polar residues" evidence="1">
    <location>
        <begin position="116"/>
        <end position="140"/>
    </location>
</feature>
<accession>A0ABQ4Z2N3</accession>
<dbReference type="Proteomes" id="UP001151760">
    <property type="component" value="Unassembled WGS sequence"/>
</dbReference>
<keyword evidence="3" id="KW-1185">Reference proteome</keyword>
<protein>
    <submittedName>
        <fullName evidence="2">Uncharacterized protein</fullName>
    </submittedName>
</protein>
<reference evidence="2" key="2">
    <citation type="submission" date="2022-01" db="EMBL/GenBank/DDBJ databases">
        <authorList>
            <person name="Yamashiro T."/>
            <person name="Shiraishi A."/>
            <person name="Satake H."/>
            <person name="Nakayama K."/>
        </authorList>
    </citation>
    <scope>NUCLEOTIDE SEQUENCE</scope>
</reference>
<dbReference type="EMBL" id="BQNB010010887">
    <property type="protein sequence ID" value="GJS83268.1"/>
    <property type="molecule type" value="Genomic_DNA"/>
</dbReference>
<evidence type="ECO:0000256" key="1">
    <source>
        <dbReference type="SAM" id="MobiDB-lite"/>
    </source>
</evidence>
<feature type="compositionally biased region" description="Basic and acidic residues" evidence="1">
    <location>
        <begin position="141"/>
        <end position="150"/>
    </location>
</feature>
<comment type="caution">
    <text evidence="2">The sequence shown here is derived from an EMBL/GenBank/DDBJ whole genome shotgun (WGS) entry which is preliminary data.</text>
</comment>
<feature type="region of interest" description="Disordered" evidence="1">
    <location>
        <begin position="116"/>
        <end position="158"/>
    </location>
</feature>
<reference evidence="2" key="1">
    <citation type="journal article" date="2022" name="Int. J. Mol. Sci.">
        <title>Draft Genome of Tanacetum Coccineum: Genomic Comparison of Closely Related Tanacetum-Family Plants.</title>
        <authorList>
            <person name="Yamashiro T."/>
            <person name="Shiraishi A."/>
            <person name="Nakayama K."/>
            <person name="Satake H."/>
        </authorList>
    </citation>
    <scope>NUCLEOTIDE SEQUENCE</scope>
</reference>
<name>A0ABQ4Z2N3_9ASTR</name>
<evidence type="ECO:0000313" key="2">
    <source>
        <dbReference type="EMBL" id="GJS83268.1"/>
    </source>
</evidence>